<proteinExistence type="inferred from homology"/>
<protein>
    <recommendedName>
        <fullName evidence="17">Neutral cholesterol ester hydrolase 1</fullName>
        <ecNumber evidence="16">3.1.1.71</ecNumber>
    </recommendedName>
    <alternativeName>
        <fullName evidence="18">Acetylalkylglycerol acetylhydrolase</fullName>
    </alternativeName>
    <alternativeName>
        <fullName evidence="19">Arylacetamide deacetylase-like 1</fullName>
    </alternativeName>
</protein>
<evidence type="ECO:0000256" key="14">
    <source>
        <dbReference type="ARBA" id="ARBA00023180"/>
    </source>
</evidence>
<keyword evidence="14" id="KW-0325">Glycoprotein</keyword>
<dbReference type="InterPro" id="IPR029058">
    <property type="entry name" value="AB_hydrolase_fold"/>
</dbReference>
<feature type="chain" id="PRO_5044807038" description="Neutral cholesterol ester hydrolase 1" evidence="25">
    <location>
        <begin position="16"/>
        <end position="410"/>
    </location>
</feature>
<dbReference type="Proteomes" id="UP001591681">
    <property type="component" value="Unassembled WGS sequence"/>
</dbReference>
<evidence type="ECO:0000313" key="28">
    <source>
        <dbReference type="Proteomes" id="UP001591681"/>
    </source>
</evidence>
<evidence type="ECO:0000256" key="20">
    <source>
        <dbReference type="ARBA" id="ARBA00047653"/>
    </source>
</evidence>
<dbReference type="PANTHER" id="PTHR48081">
    <property type="entry name" value="AB HYDROLASE SUPERFAMILY PROTEIN C4A8.06C"/>
    <property type="match status" value="1"/>
</dbReference>
<dbReference type="InterPro" id="IPR050300">
    <property type="entry name" value="GDXG_lipolytic_enzyme"/>
</dbReference>
<comment type="catalytic activity">
    <reaction evidence="15">
        <text>1-O-hexadecyl-2-acetyl-sn-glycerol + H2O = 1-O-hexadecyl-sn-glycerol + acetate + H(+)</text>
        <dbReference type="Rhea" id="RHEA:38563"/>
        <dbReference type="ChEBI" id="CHEBI:15377"/>
        <dbReference type="ChEBI" id="CHEBI:15378"/>
        <dbReference type="ChEBI" id="CHEBI:30089"/>
        <dbReference type="ChEBI" id="CHEBI:34115"/>
        <dbReference type="ChEBI" id="CHEBI:75936"/>
    </reaction>
    <physiologicalReaction direction="left-to-right" evidence="15">
        <dbReference type="Rhea" id="RHEA:38564"/>
    </physiologicalReaction>
</comment>
<keyword evidence="4" id="KW-1003">Cell membrane</keyword>
<evidence type="ECO:0000256" key="6">
    <source>
        <dbReference type="ARBA" id="ARBA00022801"/>
    </source>
</evidence>
<evidence type="ECO:0000256" key="4">
    <source>
        <dbReference type="ARBA" id="ARBA00022475"/>
    </source>
</evidence>
<keyword evidence="28" id="KW-1185">Reference proteome</keyword>
<evidence type="ECO:0000256" key="2">
    <source>
        <dbReference type="ARBA" id="ARBA00004401"/>
    </source>
</evidence>
<evidence type="ECO:0000256" key="12">
    <source>
        <dbReference type="ARBA" id="ARBA00023098"/>
    </source>
</evidence>
<evidence type="ECO:0000256" key="7">
    <source>
        <dbReference type="ARBA" id="ARBA00022824"/>
    </source>
</evidence>
<dbReference type="PANTHER" id="PTHR48081:SF29">
    <property type="entry name" value="NEUTRAL CHOLESTEROL ESTER HYDROLASE 1"/>
    <property type="match status" value="1"/>
</dbReference>
<organism evidence="27 28">
    <name type="scientific">Coilia grayii</name>
    <name type="common">Gray's grenadier anchovy</name>
    <dbReference type="NCBI Taxonomy" id="363190"/>
    <lineage>
        <taxon>Eukaryota</taxon>
        <taxon>Metazoa</taxon>
        <taxon>Chordata</taxon>
        <taxon>Craniata</taxon>
        <taxon>Vertebrata</taxon>
        <taxon>Euteleostomi</taxon>
        <taxon>Actinopterygii</taxon>
        <taxon>Neopterygii</taxon>
        <taxon>Teleostei</taxon>
        <taxon>Clupei</taxon>
        <taxon>Clupeiformes</taxon>
        <taxon>Clupeoidei</taxon>
        <taxon>Engraulidae</taxon>
        <taxon>Coilinae</taxon>
        <taxon>Coilia</taxon>
    </lineage>
</organism>
<evidence type="ECO:0000313" key="27">
    <source>
        <dbReference type="EMBL" id="KAL2085279.1"/>
    </source>
</evidence>
<dbReference type="GO" id="GO:0005886">
    <property type="term" value="C:plasma membrane"/>
    <property type="evidence" value="ECO:0007669"/>
    <property type="project" value="UniProtKB-SubCell"/>
</dbReference>
<keyword evidence="9" id="KW-0442">Lipid degradation</keyword>
<accession>A0ABD1JDP6</accession>
<dbReference type="PIRSF" id="PIRSF037251">
    <property type="entry name" value="Arylacetamide_deacetylase"/>
    <property type="match status" value="1"/>
</dbReference>
<feature type="active site" evidence="23">
    <location>
        <position position="380"/>
    </location>
</feature>
<reference evidence="27 28" key="1">
    <citation type="submission" date="2024-09" db="EMBL/GenBank/DDBJ databases">
        <title>A chromosome-level genome assembly of Gray's grenadier anchovy, Coilia grayii.</title>
        <authorList>
            <person name="Fu Z."/>
        </authorList>
    </citation>
    <scope>NUCLEOTIDE SEQUENCE [LARGE SCALE GENOMIC DNA]</scope>
    <source>
        <strain evidence="27">G4</strain>
        <tissue evidence="27">Muscle</tissue>
    </source>
</reference>
<dbReference type="InterPro" id="IPR013094">
    <property type="entry name" value="AB_hydrolase_3"/>
</dbReference>
<feature type="signal peptide" evidence="25">
    <location>
        <begin position="1"/>
        <end position="15"/>
    </location>
</feature>
<keyword evidence="5" id="KW-0812">Transmembrane</keyword>
<evidence type="ECO:0000256" key="24">
    <source>
        <dbReference type="PROSITE-ProRule" id="PRU10038"/>
    </source>
</evidence>
<evidence type="ECO:0000256" key="9">
    <source>
        <dbReference type="ARBA" id="ARBA00022963"/>
    </source>
</evidence>
<comment type="subcellular location">
    <subcellularLocation>
        <location evidence="2">Cell membrane</location>
        <topology evidence="2">Single-pass type II membrane protein</topology>
    </subcellularLocation>
    <subcellularLocation>
        <location evidence="1">Microsome</location>
    </subcellularLocation>
</comment>
<name>A0ABD1JDP6_9TELE</name>
<comment type="caution">
    <text evidence="27">The sequence shown here is derived from an EMBL/GenBank/DDBJ whole genome shotgun (WGS) entry which is preliminary data.</text>
</comment>
<evidence type="ECO:0000256" key="17">
    <source>
        <dbReference type="ARBA" id="ARBA00044162"/>
    </source>
</evidence>
<comment type="catalytic activity">
    <reaction evidence="20">
        <text>cholesteryl (9Z-octadecenoate) + H2O = cholesterol + (9Z)-octadecenoate + H(+)</text>
        <dbReference type="Rhea" id="RHEA:33875"/>
        <dbReference type="ChEBI" id="CHEBI:15377"/>
        <dbReference type="ChEBI" id="CHEBI:15378"/>
        <dbReference type="ChEBI" id="CHEBI:16113"/>
        <dbReference type="ChEBI" id="CHEBI:30823"/>
        <dbReference type="ChEBI" id="CHEBI:46898"/>
    </reaction>
    <physiologicalReaction direction="left-to-right" evidence="20">
        <dbReference type="Rhea" id="RHEA:33876"/>
    </physiologicalReaction>
</comment>
<comment type="similarity">
    <text evidence="3">Belongs to the 'GDXG' lipolytic enzyme family.</text>
</comment>
<keyword evidence="6" id="KW-0378">Hydrolase</keyword>
<dbReference type="GO" id="GO:0016042">
    <property type="term" value="P:lipid catabolic process"/>
    <property type="evidence" value="ECO:0007669"/>
    <property type="project" value="UniProtKB-KW"/>
</dbReference>
<evidence type="ECO:0000256" key="10">
    <source>
        <dbReference type="ARBA" id="ARBA00022968"/>
    </source>
</evidence>
<keyword evidence="7" id="KW-0256">Endoplasmic reticulum</keyword>
<feature type="active site" evidence="23 24">
    <location>
        <position position="192"/>
    </location>
</feature>
<dbReference type="InterPro" id="IPR033140">
    <property type="entry name" value="Lipase_GDXG_put_SER_AS"/>
</dbReference>
<evidence type="ECO:0000256" key="13">
    <source>
        <dbReference type="ARBA" id="ARBA00023136"/>
    </source>
</evidence>
<dbReference type="AlphaFoldDB" id="A0ABD1JDP6"/>
<evidence type="ECO:0000256" key="18">
    <source>
        <dbReference type="ARBA" id="ARBA00044219"/>
    </source>
</evidence>
<dbReference type="Pfam" id="PF07859">
    <property type="entry name" value="Abhydrolase_3"/>
    <property type="match status" value="2"/>
</dbReference>
<evidence type="ECO:0000256" key="5">
    <source>
        <dbReference type="ARBA" id="ARBA00022692"/>
    </source>
</evidence>
<dbReference type="InterPro" id="IPR017157">
    <property type="entry name" value="Arylacetamide_deacetylase"/>
</dbReference>
<gene>
    <name evidence="27" type="ORF">ACEWY4_018599</name>
</gene>
<evidence type="ECO:0000256" key="22">
    <source>
        <dbReference type="ARBA" id="ARBA00049214"/>
    </source>
</evidence>
<evidence type="ECO:0000256" key="19">
    <source>
        <dbReference type="ARBA" id="ARBA00044256"/>
    </source>
</evidence>
<dbReference type="EMBL" id="JBHFQA010000016">
    <property type="protein sequence ID" value="KAL2085279.1"/>
    <property type="molecule type" value="Genomic_DNA"/>
</dbReference>
<evidence type="ECO:0000256" key="8">
    <source>
        <dbReference type="ARBA" id="ARBA00022848"/>
    </source>
</evidence>
<sequence length="410" mass="46207">MKFFTATLLLSGVLAYYVYLPLPNTICEPWKLMILDAVFRSFMHVGNLAHDLGLGHPIRIINYMMLKVEVIGPQSSQTVQVTDTFFAGVPVRVFEPATPVEQQHHLRRAVVYFHGGGWALLSGRMRSYDLLCRNMVEEMDAVIVSVDYSLAPDAHFPQQYFDALNASTFFLSPEVLAQYSVDPERVAISGDSAGGNLAAAVVQQMVSENKTSTKFKLQALIYPVLQALDFNTPSYQQNGDTPILYRPMMARFWLEYLNASPSLVPLLLANNHTALDLARLPQAVRARVDWTRLVSPDFQKEYRRVSPARGSAGVLEELPALLDARAAPLLAEEEVLRAAPPTYIMTCEHDVLRDDGLMYARRLEDAGVAVTRDHYEDGFHACMVFSFWPAKFSVGTRSMWNYIRWLNKHL</sequence>
<evidence type="ECO:0000256" key="16">
    <source>
        <dbReference type="ARBA" id="ARBA00044060"/>
    </source>
</evidence>
<evidence type="ECO:0000256" key="23">
    <source>
        <dbReference type="PIRSR" id="PIRSR037251-1"/>
    </source>
</evidence>
<feature type="domain" description="Alpha/beta hydrolase fold-3" evidence="26">
    <location>
        <begin position="110"/>
        <end position="283"/>
    </location>
</feature>
<keyword evidence="25" id="KW-0732">Signal</keyword>
<dbReference type="EC" id="3.1.1.71" evidence="16"/>
<evidence type="ECO:0000256" key="11">
    <source>
        <dbReference type="ARBA" id="ARBA00022989"/>
    </source>
</evidence>
<keyword evidence="12" id="KW-0443">Lipid metabolism</keyword>
<keyword evidence="13" id="KW-0472">Membrane</keyword>
<comment type="catalytic activity">
    <reaction evidence="22">
        <text>a 1-O-alkyl-2-acetyl-sn-glycerol + H2O = a 1-O-alkyl-sn-glycerol + acetate + H(+)</text>
        <dbReference type="Rhea" id="RHEA:11552"/>
        <dbReference type="ChEBI" id="CHEBI:15377"/>
        <dbReference type="ChEBI" id="CHEBI:15378"/>
        <dbReference type="ChEBI" id="CHEBI:15850"/>
        <dbReference type="ChEBI" id="CHEBI:16291"/>
        <dbReference type="ChEBI" id="CHEBI:30089"/>
        <dbReference type="EC" id="3.1.1.71"/>
    </reaction>
    <physiologicalReaction direction="left-to-right" evidence="22">
        <dbReference type="Rhea" id="RHEA:11553"/>
    </physiologicalReaction>
</comment>
<keyword evidence="10" id="KW-0735">Signal-anchor</keyword>
<dbReference type="PROSITE" id="PS01174">
    <property type="entry name" value="LIPASE_GDXG_SER"/>
    <property type="match status" value="1"/>
</dbReference>
<evidence type="ECO:0000259" key="26">
    <source>
        <dbReference type="Pfam" id="PF07859"/>
    </source>
</evidence>
<comment type="catalytic activity">
    <reaction evidence="21">
        <text>a cholesterol ester + H2O = cholesterol + a fatty acid + H(+)</text>
        <dbReference type="Rhea" id="RHEA:36403"/>
        <dbReference type="ChEBI" id="CHEBI:15377"/>
        <dbReference type="ChEBI" id="CHEBI:15378"/>
        <dbReference type="ChEBI" id="CHEBI:16113"/>
        <dbReference type="ChEBI" id="CHEBI:17002"/>
        <dbReference type="ChEBI" id="CHEBI:28868"/>
    </reaction>
    <physiologicalReaction direction="left-to-right" evidence="21">
        <dbReference type="Rhea" id="RHEA:36404"/>
    </physiologicalReaction>
</comment>
<evidence type="ECO:0000256" key="1">
    <source>
        <dbReference type="ARBA" id="ARBA00004144"/>
    </source>
</evidence>
<feature type="active site" evidence="23">
    <location>
        <position position="350"/>
    </location>
</feature>
<keyword evidence="8" id="KW-0492">Microsome</keyword>
<dbReference type="SUPFAM" id="SSF53474">
    <property type="entry name" value="alpha/beta-Hydrolases"/>
    <property type="match status" value="1"/>
</dbReference>
<evidence type="ECO:0000256" key="3">
    <source>
        <dbReference type="ARBA" id="ARBA00010515"/>
    </source>
</evidence>
<evidence type="ECO:0000256" key="15">
    <source>
        <dbReference type="ARBA" id="ARBA00023406"/>
    </source>
</evidence>
<keyword evidence="11" id="KW-1133">Transmembrane helix</keyword>
<dbReference type="GO" id="GO:0047378">
    <property type="term" value="F:acetylalkylglycerol acetylhydrolase activity"/>
    <property type="evidence" value="ECO:0007669"/>
    <property type="project" value="UniProtKB-EC"/>
</dbReference>
<dbReference type="Gene3D" id="3.40.50.1820">
    <property type="entry name" value="alpha/beta hydrolase"/>
    <property type="match status" value="1"/>
</dbReference>
<evidence type="ECO:0000256" key="21">
    <source>
        <dbReference type="ARBA" id="ARBA00048913"/>
    </source>
</evidence>
<feature type="domain" description="Alpha/beta hydrolase fold-3" evidence="26">
    <location>
        <begin position="323"/>
        <end position="383"/>
    </location>
</feature>
<evidence type="ECO:0000256" key="25">
    <source>
        <dbReference type="SAM" id="SignalP"/>
    </source>
</evidence>